<dbReference type="InterPro" id="IPR051345">
    <property type="entry name" value="Importin_beta-like_NTR"/>
</dbReference>
<evidence type="ECO:0000256" key="7">
    <source>
        <dbReference type="ARBA" id="ARBA00023242"/>
    </source>
</evidence>
<keyword evidence="7" id="KW-0539">Nucleus</keyword>
<dbReference type="Gene3D" id="1.25.10.10">
    <property type="entry name" value="Leucine-rich Repeat Variant"/>
    <property type="match status" value="1"/>
</dbReference>
<dbReference type="PROSITE" id="PS50166">
    <property type="entry name" value="IMPORTIN_B_NT"/>
    <property type="match status" value="1"/>
</dbReference>
<keyword evidence="6" id="KW-0677">Repeat</keyword>
<name>A0A8D8M254_9HEMI</name>
<evidence type="ECO:0000256" key="2">
    <source>
        <dbReference type="ARBA" id="ARBA00007991"/>
    </source>
</evidence>
<dbReference type="Pfam" id="PF18773">
    <property type="entry name" value="Importin_rep"/>
    <property type="match status" value="1"/>
</dbReference>
<dbReference type="InterPro" id="IPR040520">
    <property type="entry name" value="Importin_rep_3"/>
</dbReference>
<dbReference type="GO" id="GO:0006606">
    <property type="term" value="P:protein import into nucleus"/>
    <property type="evidence" value="ECO:0007669"/>
    <property type="project" value="TreeGrafter"/>
</dbReference>
<dbReference type="EMBL" id="HBUF01048614">
    <property type="protein sequence ID" value="CAG6620824.1"/>
    <property type="molecule type" value="Transcribed_RNA"/>
</dbReference>
<sequence length="961" mass="108104">MEISVQNLEQAIFQFYHSSQNLQAEAHDWLNKVQSSPQIWILLWDLLHPEKSSEAQYFAATTLHMKLSRDWKQIPAEDYETLKRKILDAVLCYATGPKVVFNRLCIALASFILRTVQNFWKTPIQDILSLFQNTSAIPPEKAACVVLEILMVIPEEFQTVSLPQADKTVVHHELESSVTLVTALIDSLLQHSDPLVVKQSVQCAKAWSQLGIPLPSCEPLYSHLIQVALGSWANESAELCEATLETLSHILTHFNTFHYSSLLMSLIHKIMPVATIADNLQQITTSGEFTEDNQELLAATYSLFISLGETHTSLIQLALLSDRQEDRETCFKLISIVLSCSNAPGEYPIHETYSAASFSFWYILQAEVVGQPPEVRPKLTKDIVPIYKTLVEILLRKSAYSEGYASWSGDDKEKFRCYRQDIADTLLHCSSILREELLELLLFKLKQILSDNKFKTHWQPLESLIHAFYAVAEDTGGGETPDKWVHQFFQTIKTLPLAELNTRIVITVLDAIGAYAEWIDVNGDVMADMLPLLVAGLSHTDAAPSASMALKDITRDCAPSIRPFAPLILAACQGALSTGTLKLGECARLMYIIGKVCTLLPESAVIETLQSFIQPYVHKLHHLSLNKEMTPAVRTQVMFHVRLMSALFQGLESTDSEHNPPNIILDLLESLLPSFENIVNVWHDDSNVIELFCSALKFSVITLGDKAIPCVPKLLSLIIAAHKQHLHKATLDISRQYFLLYQSNAQLRPYLTAVIVELIHLTLAVFSAPDSQTQISENGDVLETFFMMMHTLMKKSSPVLLDNENVNFDTMFMCAISGLSVQESATVNSSATFLVTFIGISRERPNMLTAVQNRGQLLVYTLIRNIGDNAPRNCLESLSDVVLALNKKYCDNLYRWMSVVLADDDFPTHRASSELKQQFIKLVLRERTNKRKLLEIVREFALICRGVITDTALQPFHKYIE</sequence>
<evidence type="ECO:0000259" key="8">
    <source>
        <dbReference type="PROSITE" id="PS50166"/>
    </source>
</evidence>
<dbReference type="AlphaFoldDB" id="A0A8D8M254"/>
<dbReference type="InterPro" id="IPR001494">
    <property type="entry name" value="Importin-beta_N"/>
</dbReference>
<dbReference type="Pfam" id="PF18806">
    <property type="entry name" value="Importin_rep_3"/>
    <property type="match status" value="1"/>
</dbReference>
<dbReference type="PANTHER" id="PTHR12363:SF33">
    <property type="entry name" value="IMPORTIN-13"/>
    <property type="match status" value="1"/>
</dbReference>
<dbReference type="GO" id="GO:0005737">
    <property type="term" value="C:cytoplasm"/>
    <property type="evidence" value="ECO:0007669"/>
    <property type="project" value="TreeGrafter"/>
</dbReference>
<dbReference type="InterPro" id="IPR040709">
    <property type="entry name" value="Importin_rep_1"/>
</dbReference>
<dbReference type="EMBL" id="HBUF01357488">
    <property type="protein sequence ID" value="CAG6718518.1"/>
    <property type="molecule type" value="Transcribed_RNA"/>
</dbReference>
<dbReference type="SMART" id="SM00913">
    <property type="entry name" value="IBN_N"/>
    <property type="match status" value="1"/>
</dbReference>
<dbReference type="InterPro" id="IPR013598">
    <property type="entry name" value="Exportin-1/Importin-b-like"/>
</dbReference>
<evidence type="ECO:0000256" key="1">
    <source>
        <dbReference type="ARBA" id="ARBA00004123"/>
    </source>
</evidence>
<dbReference type="EMBL" id="HBUF01251542">
    <property type="protein sequence ID" value="CAG6680191.1"/>
    <property type="molecule type" value="Transcribed_RNA"/>
</dbReference>
<comment type="subunit">
    <text evidence="3">Interacts with UBC9, RAN, RBM8A, eIF-1A and PAX6.</text>
</comment>
<dbReference type="GO" id="GO:0005634">
    <property type="term" value="C:nucleus"/>
    <property type="evidence" value="ECO:0007669"/>
    <property type="project" value="UniProtKB-SubCell"/>
</dbReference>
<proteinExistence type="inferred from homology"/>
<evidence type="ECO:0000256" key="5">
    <source>
        <dbReference type="ARBA" id="ARBA00022448"/>
    </source>
</evidence>
<evidence type="ECO:0000256" key="3">
    <source>
        <dbReference type="ARBA" id="ARBA00011422"/>
    </source>
</evidence>
<organism evidence="9">
    <name type="scientific">Cacopsylla melanoneura</name>
    <dbReference type="NCBI Taxonomy" id="428564"/>
    <lineage>
        <taxon>Eukaryota</taxon>
        <taxon>Metazoa</taxon>
        <taxon>Ecdysozoa</taxon>
        <taxon>Arthropoda</taxon>
        <taxon>Hexapoda</taxon>
        <taxon>Insecta</taxon>
        <taxon>Pterygota</taxon>
        <taxon>Neoptera</taxon>
        <taxon>Paraneoptera</taxon>
        <taxon>Hemiptera</taxon>
        <taxon>Sternorrhyncha</taxon>
        <taxon>Psylloidea</taxon>
        <taxon>Psyllidae</taxon>
        <taxon>Psyllinae</taxon>
        <taxon>Cacopsylla</taxon>
    </lineage>
</organism>
<reference evidence="9" key="1">
    <citation type="submission" date="2021-05" db="EMBL/GenBank/DDBJ databases">
        <authorList>
            <person name="Alioto T."/>
            <person name="Alioto T."/>
            <person name="Gomez Garrido J."/>
        </authorList>
    </citation>
    <scope>NUCLEOTIDE SEQUENCE</scope>
</reference>
<comment type="subcellular location">
    <subcellularLocation>
        <location evidence="1">Nucleus</location>
    </subcellularLocation>
</comment>
<dbReference type="SUPFAM" id="SSF48371">
    <property type="entry name" value="ARM repeat"/>
    <property type="match status" value="1"/>
</dbReference>
<evidence type="ECO:0000256" key="6">
    <source>
        <dbReference type="ARBA" id="ARBA00022737"/>
    </source>
</evidence>
<dbReference type="InterPro" id="IPR011989">
    <property type="entry name" value="ARM-like"/>
</dbReference>
<dbReference type="GO" id="GO:0031267">
    <property type="term" value="F:small GTPase binding"/>
    <property type="evidence" value="ECO:0007669"/>
    <property type="project" value="InterPro"/>
</dbReference>
<dbReference type="InterPro" id="IPR016024">
    <property type="entry name" value="ARM-type_fold"/>
</dbReference>
<keyword evidence="5" id="KW-0813">Transport</keyword>
<dbReference type="Pfam" id="PF03810">
    <property type="entry name" value="IBN_N"/>
    <property type="match status" value="1"/>
</dbReference>
<dbReference type="EMBL" id="HBUF01048615">
    <property type="protein sequence ID" value="CAG6620825.1"/>
    <property type="molecule type" value="Transcribed_RNA"/>
</dbReference>
<comment type="similarity">
    <text evidence="2">Belongs to the importin beta family.</text>
</comment>
<dbReference type="Pfam" id="PF08389">
    <property type="entry name" value="Xpo1"/>
    <property type="match status" value="1"/>
</dbReference>
<dbReference type="EMBL" id="HBUF01048613">
    <property type="protein sequence ID" value="CAG6620823.1"/>
    <property type="molecule type" value="Transcribed_RNA"/>
</dbReference>
<dbReference type="PANTHER" id="PTHR12363">
    <property type="entry name" value="TRANSPORTIN 3 AND IMPORTIN 13"/>
    <property type="match status" value="1"/>
</dbReference>
<protein>
    <recommendedName>
        <fullName evidence="4">Importin-13</fullName>
    </recommendedName>
</protein>
<dbReference type="EMBL" id="HBUF01048612">
    <property type="protein sequence ID" value="CAG6620822.1"/>
    <property type="molecule type" value="Transcribed_RNA"/>
</dbReference>
<feature type="domain" description="Importin N-terminal" evidence="8">
    <location>
        <begin position="26"/>
        <end position="92"/>
    </location>
</feature>
<evidence type="ECO:0000256" key="4">
    <source>
        <dbReference type="ARBA" id="ARBA00016020"/>
    </source>
</evidence>
<accession>A0A8D8M254</accession>
<evidence type="ECO:0000313" key="9">
    <source>
        <dbReference type="EMBL" id="CAG6620825.1"/>
    </source>
</evidence>